<comment type="subcellular location">
    <subcellularLocation>
        <location evidence="1">Membrane</location>
        <topology evidence="1">Multi-pass membrane protein</topology>
    </subcellularLocation>
</comment>
<feature type="repeat" description="Solcar" evidence="6">
    <location>
        <begin position="1"/>
        <end position="98"/>
    </location>
</feature>
<evidence type="ECO:0000256" key="1">
    <source>
        <dbReference type="ARBA" id="ARBA00004141"/>
    </source>
</evidence>
<comment type="similarity">
    <text evidence="7">Belongs to the mitochondrial carrier (TC 2.A.29) family.</text>
</comment>
<evidence type="ECO:0000256" key="5">
    <source>
        <dbReference type="ARBA" id="ARBA00023136"/>
    </source>
</evidence>
<dbReference type="InterPro" id="IPR023395">
    <property type="entry name" value="MCP_dom_sf"/>
</dbReference>
<dbReference type="Gene3D" id="1.50.40.10">
    <property type="entry name" value="Mitochondrial carrier domain"/>
    <property type="match status" value="2"/>
</dbReference>
<reference evidence="9" key="1">
    <citation type="submission" date="2021-01" db="EMBL/GenBank/DDBJ databases">
        <authorList>
            <person name="Corre E."/>
            <person name="Pelletier E."/>
            <person name="Niang G."/>
            <person name="Scheremetjew M."/>
            <person name="Finn R."/>
            <person name="Kale V."/>
            <person name="Holt S."/>
            <person name="Cochrane G."/>
            <person name="Meng A."/>
            <person name="Brown T."/>
            <person name="Cohen L."/>
        </authorList>
    </citation>
    <scope>NUCLEOTIDE SEQUENCE</scope>
    <source>
        <strain evidence="9">CCMP3328</strain>
    </source>
</reference>
<dbReference type="AlphaFoldDB" id="A0A7R9ZR81"/>
<name>A0A7R9ZR81_9STRA</name>
<feature type="transmembrane region" description="Helical" evidence="8">
    <location>
        <begin position="128"/>
        <end position="148"/>
    </location>
</feature>
<dbReference type="PROSITE" id="PS50920">
    <property type="entry name" value="SOLCAR"/>
    <property type="match status" value="3"/>
</dbReference>
<evidence type="ECO:0000313" key="9">
    <source>
        <dbReference type="EMBL" id="CAD8341098.1"/>
    </source>
</evidence>
<gene>
    <name evidence="9" type="ORF">CAUS1442_LOCUS13233</name>
</gene>
<keyword evidence="2 7" id="KW-0813">Transport</keyword>
<evidence type="ECO:0000256" key="7">
    <source>
        <dbReference type="RuleBase" id="RU000488"/>
    </source>
</evidence>
<dbReference type="SUPFAM" id="SSF103506">
    <property type="entry name" value="Mitochondrial carrier"/>
    <property type="match status" value="1"/>
</dbReference>
<dbReference type="Pfam" id="PF00153">
    <property type="entry name" value="Mito_carr"/>
    <property type="match status" value="3"/>
</dbReference>
<evidence type="ECO:0000256" key="8">
    <source>
        <dbReference type="SAM" id="Phobius"/>
    </source>
</evidence>
<keyword evidence="3 6" id="KW-0812">Transmembrane</keyword>
<dbReference type="InterPro" id="IPR018108">
    <property type="entry name" value="MCP_transmembrane"/>
</dbReference>
<dbReference type="GO" id="GO:0055085">
    <property type="term" value="P:transmembrane transport"/>
    <property type="evidence" value="ECO:0007669"/>
    <property type="project" value="InterPro"/>
</dbReference>
<dbReference type="PRINTS" id="PR00926">
    <property type="entry name" value="MITOCARRIER"/>
</dbReference>
<evidence type="ECO:0000256" key="2">
    <source>
        <dbReference type="ARBA" id="ARBA00022448"/>
    </source>
</evidence>
<sequence>MMVMNMSQTTARLATAPLDLIRIRMQLSAPTASSGIGGTASSVEYPLRSSFSLWSQLKEIVQKEGSIFALFRGNLAATYLWAGYAMVQFAVYGRLQQIITAAIIPENATTSSKDGKNEIHNLGQRKTVVAFLSGAVAGTCATLITYPFDLCRTAFAARGLADTIPAATPKATRPHLQRPPTSIAGFAADIYRNQGVRGFYAGGLPAVLQIVPYMGLNFSIYEYLTRQDHNKTVSVSGYAGSIAGATSKIVVYPMDTVKKRLQAQAVFGTSTLHSSASHPHVGMVDCARAIYKREGVASFYRGIVPAVLKNMIGTGLSFAIFRATKNVLEGRTEAGEGELS</sequence>
<evidence type="ECO:0000256" key="4">
    <source>
        <dbReference type="ARBA" id="ARBA00022737"/>
    </source>
</evidence>
<dbReference type="PANTHER" id="PTHR24089">
    <property type="entry name" value="SOLUTE CARRIER FAMILY 25"/>
    <property type="match status" value="1"/>
</dbReference>
<proteinExistence type="inferred from homology"/>
<feature type="repeat" description="Solcar" evidence="6">
    <location>
        <begin position="125"/>
        <end position="227"/>
    </location>
</feature>
<dbReference type="EMBL" id="HBEF01021391">
    <property type="protein sequence ID" value="CAD8341098.1"/>
    <property type="molecule type" value="Transcribed_RNA"/>
</dbReference>
<dbReference type="InterPro" id="IPR002067">
    <property type="entry name" value="MCP"/>
</dbReference>
<keyword evidence="8" id="KW-1133">Transmembrane helix</keyword>
<keyword evidence="5 6" id="KW-0472">Membrane</keyword>
<accession>A0A7R9ZR81</accession>
<dbReference type="GO" id="GO:0016020">
    <property type="term" value="C:membrane"/>
    <property type="evidence" value="ECO:0007669"/>
    <property type="project" value="UniProtKB-SubCell"/>
</dbReference>
<evidence type="ECO:0000256" key="6">
    <source>
        <dbReference type="PROSITE-ProRule" id="PRU00282"/>
    </source>
</evidence>
<organism evidence="9">
    <name type="scientific">Craspedostauros australis</name>
    <dbReference type="NCBI Taxonomy" id="1486917"/>
    <lineage>
        <taxon>Eukaryota</taxon>
        <taxon>Sar</taxon>
        <taxon>Stramenopiles</taxon>
        <taxon>Ochrophyta</taxon>
        <taxon>Bacillariophyta</taxon>
        <taxon>Bacillariophyceae</taxon>
        <taxon>Bacillariophycidae</taxon>
        <taxon>Naviculales</taxon>
        <taxon>Naviculaceae</taxon>
        <taxon>Craspedostauros</taxon>
    </lineage>
</organism>
<evidence type="ECO:0000256" key="3">
    <source>
        <dbReference type="ARBA" id="ARBA00022692"/>
    </source>
</evidence>
<protein>
    <submittedName>
        <fullName evidence="9">Uncharacterized protein</fullName>
    </submittedName>
</protein>
<feature type="repeat" description="Solcar" evidence="6">
    <location>
        <begin position="231"/>
        <end position="327"/>
    </location>
</feature>
<keyword evidence="4" id="KW-0677">Repeat</keyword>